<protein>
    <recommendedName>
        <fullName evidence="1">N-acetyltransferase domain-containing protein</fullName>
    </recommendedName>
</protein>
<accession>A0A2H0YS79</accession>
<dbReference type="GO" id="GO:0016747">
    <property type="term" value="F:acyltransferase activity, transferring groups other than amino-acyl groups"/>
    <property type="evidence" value="ECO:0007669"/>
    <property type="project" value="InterPro"/>
</dbReference>
<dbReference type="InterPro" id="IPR016181">
    <property type="entry name" value="Acyl_CoA_acyltransferase"/>
</dbReference>
<dbReference type="Pfam" id="PF13508">
    <property type="entry name" value="Acetyltransf_7"/>
    <property type="match status" value="1"/>
</dbReference>
<comment type="caution">
    <text evidence="2">The sequence shown here is derived from an EMBL/GenBank/DDBJ whole genome shotgun (WGS) entry which is preliminary data.</text>
</comment>
<evidence type="ECO:0000313" key="3">
    <source>
        <dbReference type="Proteomes" id="UP000228711"/>
    </source>
</evidence>
<dbReference type="CDD" id="cd04301">
    <property type="entry name" value="NAT_SF"/>
    <property type="match status" value="1"/>
</dbReference>
<dbReference type="AlphaFoldDB" id="A0A2H0YS79"/>
<dbReference type="EMBL" id="PEXV01000117">
    <property type="protein sequence ID" value="PIS41355.1"/>
    <property type="molecule type" value="Genomic_DNA"/>
</dbReference>
<reference evidence="3" key="1">
    <citation type="submission" date="2017-09" db="EMBL/GenBank/DDBJ databases">
        <title>Depth-based differentiation of microbial function through sediment-hosted aquifers and enrichment of novel symbionts in the deep terrestrial subsurface.</title>
        <authorList>
            <person name="Probst A.J."/>
            <person name="Ladd B."/>
            <person name="Jarett J.K."/>
            <person name="Geller-Mcgrath D.E."/>
            <person name="Sieber C.M.K."/>
            <person name="Emerson J.B."/>
            <person name="Anantharaman K."/>
            <person name="Thomas B.C."/>
            <person name="Malmstrom R."/>
            <person name="Stieglmeier M."/>
            <person name="Klingl A."/>
            <person name="Woyke T."/>
            <person name="Ryan C.M."/>
            <person name="Banfield J.F."/>
        </authorList>
    </citation>
    <scope>NUCLEOTIDE SEQUENCE [LARGE SCALE GENOMIC DNA]</scope>
</reference>
<dbReference type="InterPro" id="IPR000182">
    <property type="entry name" value="GNAT_dom"/>
</dbReference>
<feature type="domain" description="N-acetyltransferase" evidence="1">
    <location>
        <begin position="8"/>
        <end position="155"/>
    </location>
</feature>
<dbReference type="SUPFAM" id="SSF55729">
    <property type="entry name" value="Acyl-CoA N-acyltransferases (Nat)"/>
    <property type="match status" value="1"/>
</dbReference>
<name>A0A2H0YS79_9BACT</name>
<proteinExistence type="predicted"/>
<sequence>MNTRNKIIQFSQGRISDVTGCLQIIKKLPNYFTKKTHKEIKKCLDRKNFIIAKDVDSVIGFCCIEGKNQVVQEIAWLAVNPDSQREKVGTTLVRSALTRMKKTGAQYALVKTLDQTTHHDDYTQTRKFYERLGFTKIITIDPYPRWDLENPCAIYIKTIS</sequence>
<dbReference type="PROSITE" id="PS51186">
    <property type="entry name" value="GNAT"/>
    <property type="match status" value="1"/>
</dbReference>
<evidence type="ECO:0000259" key="1">
    <source>
        <dbReference type="PROSITE" id="PS51186"/>
    </source>
</evidence>
<organism evidence="2 3">
    <name type="scientific">Candidatus Kerfeldbacteria bacterium CG08_land_8_20_14_0_20_42_7</name>
    <dbReference type="NCBI Taxonomy" id="2014245"/>
    <lineage>
        <taxon>Bacteria</taxon>
        <taxon>Candidatus Kerfeldiibacteriota</taxon>
    </lineage>
</organism>
<gene>
    <name evidence="2" type="ORF">COT25_03525</name>
</gene>
<evidence type="ECO:0000313" key="2">
    <source>
        <dbReference type="EMBL" id="PIS41355.1"/>
    </source>
</evidence>
<dbReference type="Gene3D" id="3.40.630.30">
    <property type="match status" value="1"/>
</dbReference>
<dbReference type="Proteomes" id="UP000228711">
    <property type="component" value="Unassembled WGS sequence"/>
</dbReference>